<sequence>MKYKSVLLILISIITLSCKSEIKKQSLEKKSAATPFLWESANIYFMLTDRFNNGDPANDVNFERNEKAGPLRGFEGGDLKGIIQKLEEGYFEDLGINAIWFTPVVEQIHGITDEGTGPTYAYHGYWAKDWTTLDPNFGTEEDLEKLIALAHSKGIRVLLDVVINHTGPVTEKDPVWGDEWVRTDPACNFSNYEGTTSCTLVENLPDIRTDSNESVELPEALKDKWQQEGRYEQEVAELNAFFEKTGHPKAPRFYIMKWLVDFVKKYGVDGFRVDTVKHTEAYVWSELCELAVTAFKEWKTEHPDEVLDDNEFYMVGEVYNYNISSGRWFDYGDKKVDFFDNGFKSLINFEFKSDAQNSYEEIFSKYDSILNGRLKNKSVLNYLTSHDDGAPFDKKRERSLEAATKLLLAPGASQVYYGDESARPLEIKGAQGDANLRSFMNWEDLKNNKNIQQLHAHWQKLGTFRRDHPAVGAGKHLMISKAPYIFSRTLKAGNFKERVVVGLDMKPGSKTLLIGNSFEEGSLLKDHYSGKTAKIQNGRVTIDSPFKIVLLYQP</sequence>
<dbReference type="OrthoDB" id="9805159at2"/>
<dbReference type="AlphaFoldDB" id="A0A4S3LZG2"/>
<keyword evidence="6" id="KW-1185">Reference proteome</keyword>
<dbReference type="EMBL" id="SSMC01000002">
    <property type="protein sequence ID" value="THD67484.1"/>
    <property type="molecule type" value="Genomic_DNA"/>
</dbReference>
<dbReference type="PRINTS" id="PR00110">
    <property type="entry name" value="ALPHAAMYLASE"/>
</dbReference>
<dbReference type="SMART" id="SM00642">
    <property type="entry name" value="Aamy"/>
    <property type="match status" value="1"/>
</dbReference>
<organism evidence="5 6">
    <name type="scientific">Robertkochia marina</name>
    <dbReference type="NCBI Taxonomy" id="1227945"/>
    <lineage>
        <taxon>Bacteria</taxon>
        <taxon>Pseudomonadati</taxon>
        <taxon>Bacteroidota</taxon>
        <taxon>Flavobacteriia</taxon>
        <taxon>Flavobacteriales</taxon>
        <taxon>Flavobacteriaceae</taxon>
        <taxon>Robertkochia</taxon>
    </lineage>
</organism>
<proteinExistence type="inferred from homology"/>
<keyword evidence="3" id="KW-0119">Carbohydrate metabolism</keyword>
<keyword evidence="5" id="KW-0456">Lyase</keyword>
<comment type="similarity">
    <text evidence="1 2">Belongs to the glycosyl hydrolase 13 family.</text>
</comment>
<keyword evidence="3" id="KW-0326">Glycosidase</keyword>
<name>A0A4S3LZG2_9FLAO</name>
<dbReference type="SUPFAM" id="SSF51445">
    <property type="entry name" value="(Trans)glycosidases"/>
    <property type="match status" value="1"/>
</dbReference>
<reference evidence="5 6" key="1">
    <citation type="submission" date="2019-04" db="EMBL/GenBank/DDBJ databases">
        <title>Draft genome sequence of Robertkochia marina CC-AMO-30D.</title>
        <authorList>
            <person name="Hameed A."/>
            <person name="Lin S.-Y."/>
            <person name="Shahina M."/>
            <person name="Lai W.-A."/>
            <person name="Young C.-C."/>
        </authorList>
    </citation>
    <scope>NUCLEOTIDE SEQUENCE [LARGE SCALE GENOMIC DNA]</scope>
    <source>
        <strain evidence="5 6">CC-AMO-30D</strain>
    </source>
</reference>
<evidence type="ECO:0000256" key="2">
    <source>
        <dbReference type="RuleBase" id="RU003615"/>
    </source>
</evidence>
<evidence type="ECO:0000313" key="6">
    <source>
        <dbReference type="Proteomes" id="UP000305939"/>
    </source>
</evidence>
<keyword evidence="3" id="KW-0378">Hydrolase</keyword>
<dbReference type="InterPro" id="IPR006047">
    <property type="entry name" value="GH13_cat_dom"/>
</dbReference>
<accession>A0A4S3LZG2</accession>
<dbReference type="EC" id="3.2.1.1" evidence="3"/>
<protein>
    <recommendedName>
        <fullName evidence="3">Alpha-amylase</fullName>
        <ecNumber evidence="3">3.2.1.1</ecNumber>
    </recommendedName>
</protein>
<feature type="domain" description="Glycosyl hydrolase family 13 catalytic" evidence="4">
    <location>
        <begin position="45"/>
        <end position="465"/>
    </location>
</feature>
<dbReference type="GO" id="GO:0004556">
    <property type="term" value="F:alpha-amylase activity"/>
    <property type="evidence" value="ECO:0007669"/>
    <property type="project" value="UniProtKB-UniRule"/>
</dbReference>
<comment type="catalytic activity">
    <reaction evidence="3">
        <text>Endohydrolysis of (1-&gt;4)-alpha-D-glucosidic linkages in polysaccharides containing three or more (1-&gt;4)-alpha-linked D-glucose units.</text>
        <dbReference type="EC" id="3.2.1.1"/>
    </reaction>
</comment>
<evidence type="ECO:0000256" key="3">
    <source>
        <dbReference type="RuleBase" id="RU361134"/>
    </source>
</evidence>
<dbReference type="RefSeq" id="WP_136335689.1">
    <property type="nucleotide sequence ID" value="NZ_QXMP01000005.1"/>
</dbReference>
<evidence type="ECO:0000259" key="4">
    <source>
        <dbReference type="SMART" id="SM00642"/>
    </source>
</evidence>
<dbReference type="InterPro" id="IPR017853">
    <property type="entry name" value="GH"/>
</dbReference>
<dbReference type="PANTHER" id="PTHR10357:SF209">
    <property type="entry name" value="PERIPLASMIC ALPHA-AMYLASE"/>
    <property type="match status" value="1"/>
</dbReference>
<comment type="caution">
    <text evidence="5">The sequence shown here is derived from an EMBL/GenBank/DDBJ whole genome shotgun (WGS) entry which is preliminary data.</text>
</comment>
<gene>
    <name evidence="5" type="ORF">E7Z59_07425</name>
</gene>
<dbReference type="PROSITE" id="PS51257">
    <property type="entry name" value="PROKAR_LIPOPROTEIN"/>
    <property type="match status" value="1"/>
</dbReference>
<evidence type="ECO:0000256" key="1">
    <source>
        <dbReference type="ARBA" id="ARBA00008061"/>
    </source>
</evidence>
<dbReference type="Gene3D" id="3.20.20.80">
    <property type="entry name" value="Glycosidases"/>
    <property type="match status" value="1"/>
</dbReference>
<dbReference type="Proteomes" id="UP000305939">
    <property type="component" value="Unassembled WGS sequence"/>
</dbReference>
<dbReference type="GO" id="GO:0005975">
    <property type="term" value="P:carbohydrate metabolic process"/>
    <property type="evidence" value="ECO:0007669"/>
    <property type="project" value="InterPro"/>
</dbReference>
<dbReference type="Pfam" id="PF00128">
    <property type="entry name" value="Alpha-amylase"/>
    <property type="match status" value="1"/>
</dbReference>
<dbReference type="GO" id="GO:0016829">
    <property type="term" value="F:lyase activity"/>
    <property type="evidence" value="ECO:0007669"/>
    <property type="project" value="UniProtKB-KW"/>
</dbReference>
<dbReference type="GO" id="GO:0043169">
    <property type="term" value="F:cation binding"/>
    <property type="evidence" value="ECO:0007669"/>
    <property type="project" value="InterPro"/>
</dbReference>
<dbReference type="PANTHER" id="PTHR10357">
    <property type="entry name" value="ALPHA-AMYLASE FAMILY MEMBER"/>
    <property type="match status" value="1"/>
</dbReference>
<evidence type="ECO:0000313" key="5">
    <source>
        <dbReference type="EMBL" id="THD67484.1"/>
    </source>
</evidence>
<dbReference type="InterPro" id="IPR006046">
    <property type="entry name" value="Alpha_amylase"/>
</dbReference>